<organism evidence="3 4">
    <name type="scientific">Rhizobium nepotum 39/7</name>
    <dbReference type="NCBI Taxonomy" id="1368418"/>
    <lineage>
        <taxon>Bacteria</taxon>
        <taxon>Pseudomonadati</taxon>
        <taxon>Pseudomonadota</taxon>
        <taxon>Alphaproteobacteria</taxon>
        <taxon>Hyphomicrobiales</taxon>
        <taxon>Rhizobiaceae</taxon>
        <taxon>Rhizobium/Agrobacterium group</taxon>
        <taxon>Rhizobium</taxon>
    </lineage>
</organism>
<feature type="domain" description="Endonuclease GajA/Old nuclease/RecF-like AAA" evidence="2">
    <location>
        <begin position="201"/>
        <end position="312"/>
    </location>
</feature>
<dbReference type="RefSeq" id="WP_045023825.1">
    <property type="nucleotide sequence ID" value="NZ_JWJH01000020.1"/>
</dbReference>
<proteinExistence type="predicted"/>
<feature type="domain" description="Endonuclease GajA/Old nuclease/RecF-like AAA" evidence="2">
    <location>
        <begin position="3"/>
        <end position="85"/>
    </location>
</feature>
<dbReference type="EMBL" id="JWJH01000020">
    <property type="protein sequence ID" value="KJF66017.1"/>
    <property type="molecule type" value="Genomic_DNA"/>
</dbReference>
<gene>
    <name evidence="3" type="ORF">RS75_20305</name>
</gene>
<keyword evidence="4" id="KW-1185">Reference proteome</keyword>
<dbReference type="Proteomes" id="UP000052068">
    <property type="component" value="Unassembled WGS sequence"/>
</dbReference>
<sequence length="615" mass="69722">MTKIRRIKIENFRSITELDMSATDLTVIVGDNDCGKSNVLRALNLFFNGQTNPSTPFSFANDYNRYAEPRAKKAPEIAVELRLELPESYRGNNGEQVMWRKRWRVDGLQSRTEIKGIRFIRKKRGNGFVEELFDLPGRSKVPSLLNRIQFEYVPAVRDADFFRSLRGRIFEVIAQASESVVRESSEQFETVIGDSVAGLLTDISQELNDSSKLRLPNDLTSIFESLDFLNGEKSISLESRGDGIKARYIPLILKFIAEKSRQSPGLSPTFIWAYEEPENNLEFRRAKALADSFKKLAQDEFSQVILTTHSPVFYNMHLYEDHGGLCTAYHLSNTSTRLGTKANSAAEANISLDESMGAMAIIAPHIQAAQEALAEASAQSEDLRQKLSAFNSDNLPTIFVEGQTEYLVFTSLLHRFRPEKAALTFIAEPPARAGSHYVTNMLRSWEYRTRHILPVEKRMKAVGIVDSDSEGDKAANKFNEEQGNWKFVNLMQLPVPSHLMPVRELGIDLPICFEEMWPETCWTEAKNKNWLVERSKKDLLSSKLVNRLAAEDLKLSELIDASWQRFYNYAVDGRNETHAKMAWAQYMVNLSDDILEPIASELLKALDAALLKIGL</sequence>
<dbReference type="InterPro" id="IPR041685">
    <property type="entry name" value="AAA_GajA/Old/RecF-like"/>
</dbReference>
<comment type="caution">
    <text evidence="3">The sequence shown here is derived from an EMBL/GenBank/DDBJ whole genome shotgun (WGS) entry which is preliminary data.</text>
</comment>
<dbReference type="PANTHER" id="PTHR43581">
    <property type="entry name" value="ATP/GTP PHOSPHATASE"/>
    <property type="match status" value="1"/>
</dbReference>
<dbReference type="Gene3D" id="3.40.50.300">
    <property type="entry name" value="P-loop containing nucleotide triphosphate hydrolases"/>
    <property type="match status" value="1"/>
</dbReference>
<evidence type="ECO:0000313" key="3">
    <source>
        <dbReference type="EMBL" id="KJF66017.1"/>
    </source>
</evidence>
<reference evidence="3 4" key="1">
    <citation type="submission" date="2015-03" db="EMBL/GenBank/DDBJ databases">
        <title>Draft Genome Sequences of Agrobacterium nepotum Strain 39/7T (= CFBP 7436T = LMG 26435T) and Agrobacterium sp. Strain KFB 330 (= CFBP 8308 = LMG 28674).</title>
        <authorList>
            <person name="Kuzmanovic N."/>
            <person name="Pulawska J."/>
            <person name="Obradovic A."/>
        </authorList>
    </citation>
    <scope>NUCLEOTIDE SEQUENCE [LARGE SCALE GENOMIC DNA]</scope>
    <source>
        <strain evidence="3 4">39/7</strain>
    </source>
</reference>
<feature type="coiled-coil region" evidence="1">
    <location>
        <begin position="366"/>
        <end position="393"/>
    </location>
</feature>
<evidence type="ECO:0000259" key="2">
    <source>
        <dbReference type="Pfam" id="PF13175"/>
    </source>
</evidence>
<evidence type="ECO:0000256" key="1">
    <source>
        <dbReference type="SAM" id="Coils"/>
    </source>
</evidence>
<keyword evidence="1" id="KW-0175">Coiled coil</keyword>
<dbReference type="PANTHER" id="PTHR43581:SF4">
    <property type="entry name" value="ATP_GTP PHOSPHATASE"/>
    <property type="match status" value="1"/>
</dbReference>
<dbReference type="InterPro" id="IPR027417">
    <property type="entry name" value="P-loop_NTPase"/>
</dbReference>
<dbReference type="Pfam" id="PF13175">
    <property type="entry name" value="AAA_15"/>
    <property type="match status" value="2"/>
</dbReference>
<accession>A0ABR5CMF9</accession>
<evidence type="ECO:0000313" key="4">
    <source>
        <dbReference type="Proteomes" id="UP000052068"/>
    </source>
</evidence>
<protein>
    <recommendedName>
        <fullName evidence="2">Endonuclease GajA/Old nuclease/RecF-like AAA domain-containing protein</fullName>
    </recommendedName>
</protein>
<name>A0ABR5CMF9_9HYPH</name>
<dbReference type="InterPro" id="IPR051396">
    <property type="entry name" value="Bact_Antivir_Def_Nuclease"/>
</dbReference>
<dbReference type="SUPFAM" id="SSF52540">
    <property type="entry name" value="P-loop containing nucleoside triphosphate hydrolases"/>
    <property type="match status" value="1"/>
</dbReference>